<dbReference type="STRING" id="45610.AOC03_03055"/>
<dbReference type="InterPro" id="IPR028098">
    <property type="entry name" value="Glyco_trans_4-like_N"/>
</dbReference>
<dbReference type="Pfam" id="PF13439">
    <property type="entry name" value="Glyco_transf_4"/>
    <property type="match status" value="1"/>
</dbReference>
<protein>
    <recommendedName>
        <fullName evidence="5">Glycosyl transferase family 1</fullName>
    </recommendedName>
</protein>
<organism evidence="3 4">
    <name type="scientific">Psychrobacter urativorans</name>
    <dbReference type="NCBI Taxonomy" id="45610"/>
    <lineage>
        <taxon>Bacteria</taxon>
        <taxon>Pseudomonadati</taxon>
        <taxon>Pseudomonadota</taxon>
        <taxon>Gammaproteobacteria</taxon>
        <taxon>Moraxellales</taxon>
        <taxon>Moraxellaceae</taxon>
        <taxon>Psychrobacter</taxon>
    </lineage>
</organism>
<dbReference type="Pfam" id="PF00534">
    <property type="entry name" value="Glycos_transf_1"/>
    <property type="match status" value="1"/>
</dbReference>
<feature type="domain" description="Glycosyltransferase subfamily 4-like N-terminal" evidence="2">
    <location>
        <begin position="14"/>
        <end position="155"/>
    </location>
</feature>
<proteinExistence type="predicted"/>
<dbReference type="AlphaFoldDB" id="A0A0M4U5T9"/>
<name>A0A0M4U5T9_9GAMM</name>
<dbReference type="InterPro" id="IPR001296">
    <property type="entry name" value="Glyco_trans_1"/>
</dbReference>
<sequence>MRLLILGGNFNNTGGTERVGSMLANSLSEAGYEIMLASISYGDKPFFPINENIKIISLFNSPGRTLYRTPNIIYKIRSLLKEERIDTLIVVETMSVLFTLPATLGLPVKHICWEHFNFNNDLGNSGRRIARQLAARYCDSVVTLTERDKECWLQGTNHKSQIIAINNPSPFPVQEYVKQENTKIVLAVGRLTPIKGFDLLLQSWLEVNKAMPDWTLKIVGEGEDRSKLTNFLIENNLTDSVELVGNTDNVEEYYKQAEIFCLSSRFEGFGMVLVEALAFGLPIVSFDCEAGPAEILENTGSILVAQNDIKHLASSLIKLMKDDEQRKSISLRSKEKAKIYQPENIISQWIDLLESF</sequence>
<keyword evidence="4" id="KW-1185">Reference proteome</keyword>
<dbReference type="EMBL" id="CP012678">
    <property type="protein sequence ID" value="ALF59151.1"/>
    <property type="molecule type" value="Genomic_DNA"/>
</dbReference>
<evidence type="ECO:0000313" key="4">
    <source>
        <dbReference type="Proteomes" id="UP000059847"/>
    </source>
</evidence>
<dbReference type="PANTHER" id="PTHR12526:SF630">
    <property type="entry name" value="GLYCOSYLTRANSFERASE"/>
    <property type="match status" value="1"/>
</dbReference>
<accession>A0A0M4U5T9</accession>
<dbReference type="Gene3D" id="3.40.50.2000">
    <property type="entry name" value="Glycogen Phosphorylase B"/>
    <property type="match status" value="2"/>
</dbReference>
<dbReference type="Proteomes" id="UP000059847">
    <property type="component" value="Chromosome"/>
</dbReference>
<evidence type="ECO:0000313" key="3">
    <source>
        <dbReference type="EMBL" id="ALF59151.1"/>
    </source>
</evidence>
<gene>
    <name evidence="3" type="ORF">AOC03_03055</name>
</gene>
<dbReference type="RefSeq" id="WP_062533546.1">
    <property type="nucleotide sequence ID" value="NZ_CP012678.1"/>
</dbReference>
<dbReference type="PANTHER" id="PTHR12526">
    <property type="entry name" value="GLYCOSYLTRANSFERASE"/>
    <property type="match status" value="1"/>
</dbReference>
<dbReference type="GO" id="GO:0016757">
    <property type="term" value="F:glycosyltransferase activity"/>
    <property type="evidence" value="ECO:0007669"/>
    <property type="project" value="InterPro"/>
</dbReference>
<evidence type="ECO:0000259" key="2">
    <source>
        <dbReference type="Pfam" id="PF13439"/>
    </source>
</evidence>
<dbReference type="CDD" id="cd03820">
    <property type="entry name" value="GT4_AmsD-like"/>
    <property type="match status" value="1"/>
</dbReference>
<dbReference type="KEGG" id="pur:AOC03_03055"/>
<evidence type="ECO:0000259" key="1">
    <source>
        <dbReference type="Pfam" id="PF00534"/>
    </source>
</evidence>
<feature type="domain" description="Glycosyl transferase family 1" evidence="1">
    <location>
        <begin position="175"/>
        <end position="334"/>
    </location>
</feature>
<dbReference type="GO" id="GO:1901135">
    <property type="term" value="P:carbohydrate derivative metabolic process"/>
    <property type="evidence" value="ECO:0007669"/>
    <property type="project" value="UniProtKB-ARBA"/>
</dbReference>
<reference evidence="3 4" key="1">
    <citation type="submission" date="2015-09" db="EMBL/GenBank/DDBJ databases">
        <title>Complete genome of Psychrobacter urativorans R10.10B.</title>
        <authorList>
            <person name="See-Too W.S."/>
            <person name="Chan K.G."/>
        </authorList>
    </citation>
    <scope>NUCLEOTIDE SEQUENCE [LARGE SCALE GENOMIC DNA]</scope>
    <source>
        <strain evidence="3 4">R10.10B</strain>
    </source>
</reference>
<dbReference type="SUPFAM" id="SSF53756">
    <property type="entry name" value="UDP-Glycosyltransferase/glycogen phosphorylase"/>
    <property type="match status" value="1"/>
</dbReference>
<evidence type="ECO:0008006" key="5">
    <source>
        <dbReference type="Google" id="ProtNLM"/>
    </source>
</evidence>